<keyword evidence="2" id="KW-1185">Reference proteome</keyword>
<organism evidence="1 2">
    <name type="scientific">Gossypium lobatum</name>
    <dbReference type="NCBI Taxonomy" id="34289"/>
    <lineage>
        <taxon>Eukaryota</taxon>
        <taxon>Viridiplantae</taxon>
        <taxon>Streptophyta</taxon>
        <taxon>Embryophyta</taxon>
        <taxon>Tracheophyta</taxon>
        <taxon>Spermatophyta</taxon>
        <taxon>Magnoliopsida</taxon>
        <taxon>eudicotyledons</taxon>
        <taxon>Gunneridae</taxon>
        <taxon>Pentapetalae</taxon>
        <taxon>rosids</taxon>
        <taxon>malvids</taxon>
        <taxon>Malvales</taxon>
        <taxon>Malvaceae</taxon>
        <taxon>Malvoideae</taxon>
        <taxon>Gossypium</taxon>
    </lineage>
</organism>
<sequence length="93" mass="10448">MSCKLFFMWLAQHIFSRCFDYGISLGIVLVAIKIAQGRYNILSYVDMSFIQIYLWERFSACAHPPGPGPLNIVPIRLLIGDNASLIGRAFAPL</sequence>
<gene>
    <name evidence="1" type="ORF">Golob_005842</name>
</gene>
<comment type="caution">
    <text evidence="1">The sequence shown here is derived from an EMBL/GenBank/DDBJ whole genome shotgun (WGS) entry which is preliminary data.</text>
</comment>
<dbReference type="EMBL" id="JABEZX010000010">
    <property type="protein sequence ID" value="MBA0568342.1"/>
    <property type="molecule type" value="Genomic_DNA"/>
</dbReference>
<name>A0A7J8MUS5_9ROSI</name>
<dbReference type="Proteomes" id="UP000593572">
    <property type="component" value="Unassembled WGS sequence"/>
</dbReference>
<evidence type="ECO:0000313" key="2">
    <source>
        <dbReference type="Proteomes" id="UP000593572"/>
    </source>
</evidence>
<accession>A0A7J8MUS5</accession>
<protein>
    <submittedName>
        <fullName evidence="1">Uncharacterized protein</fullName>
    </submittedName>
</protein>
<proteinExistence type="predicted"/>
<evidence type="ECO:0000313" key="1">
    <source>
        <dbReference type="EMBL" id="MBA0568342.1"/>
    </source>
</evidence>
<reference evidence="1 2" key="1">
    <citation type="journal article" date="2019" name="Genome Biol. Evol.">
        <title>Insights into the evolution of the New World diploid cottons (Gossypium, subgenus Houzingenia) based on genome sequencing.</title>
        <authorList>
            <person name="Grover C.E."/>
            <person name="Arick M.A. 2nd"/>
            <person name="Thrash A."/>
            <person name="Conover J.L."/>
            <person name="Sanders W.S."/>
            <person name="Peterson D.G."/>
            <person name="Frelichowski J.E."/>
            <person name="Scheffler J.A."/>
            <person name="Scheffler B.E."/>
            <person name="Wendel J.F."/>
        </authorList>
    </citation>
    <scope>NUCLEOTIDE SEQUENCE [LARGE SCALE GENOMIC DNA]</scope>
    <source>
        <strain evidence="1">157</strain>
        <tissue evidence="1">Leaf</tissue>
    </source>
</reference>
<dbReference type="AlphaFoldDB" id="A0A7J8MUS5"/>